<dbReference type="RefSeq" id="WP_302712076.1">
    <property type="nucleotide sequence ID" value="NZ_JAULRT010000047.1"/>
</dbReference>
<feature type="chain" id="PRO_5046234369" description="HEAT repeat domain-containing protein" evidence="1">
    <location>
        <begin position="21"/>
        <end position="251"/>
    </location>
</feature>
<evidence type="ECO:0000256" key="1">
    <source>
        <dbReference type="SAM" id="SignalP"/>
    </source>
</evidence>
<sequence length="251" mass="27933">MQTLRFTLFITLFVSFFSLAEEPLSPVAENYIERLAKGGPSTVRDVAKSMYRSKETDPRVLDVAAEVLMRDYQSAFDRTEIDALAWVVNALSLAQTNRYQPILAEVEENASHKKLSKYARKRQDDDLPVDQPFILGTVDLAALAGEEAVAKPAPSAAASVEPSGKEYHPITVIREGMSMQEAFDLAGAPTSKHAYQTGKNWIPFNYKGGDIRRQDALYKGQGRIVFSNTSRYSDSWRVLEVVEDASESGYP</sequence>
<dbReference type="EMBL" id="JAULRT010000047">
    <property type="protein sequence ID" value="MDO3381924.1"/>
    <property type="molecule type" value="Genomic_DNA"/>
</dbReference>
<dbReference type="Proteomes" id="UP001168380">
    <property type="component" value="Unassembled WGS sequence"/>
</dbReference>
<evidence type="ECO:0008006" key="4">
    <source>
        <dbReference type="Google" id="ProtNLM"/>
    </source>
</evidence>
<feature type="signal peptide" evidence="1">
    <location>
        <begin position="1"/>
        <end position="20"/>
    </location>
</feature>
<gene>
    <name evidence="2" type="ORF">QWI16_07020</name>
</gene>
<protein>
    <recommendedName>
        <fullName evidence="4">HEAT repeat domain-containing protein</fullName>
    </recommendedName>
</protein>
<evidence type="ECO:0000313" key="3">
    <source>
        <dbReference type="Proteomes" id="UP001168380"/>
    </source>
</evidence>
<keyword evidence="3" id="KW-1185">Reference proteome</keyword>
<proteinExistence type="predicted"/>
<comment type="caution">
    <text evidence="2">The sequence shown here is derived from an EMBL/GenBank/DDBJ whole genome shotgun (WGS) entry which is preliminary data.</text>
</comment>
<evidence type="ECO:0000313" key="2">
    <source>
        <dbReference type="EMBL" id="MDO3381924.1"/>
    </source>
</evidence>
<organism evidence="2 3">
    <name type="scientific">Gilvimarinus algae</name>
    <dbReference type="NCBI Taxonomy" id="3058037"/>
    <lineage>
        <taxon>Bacteria</taxon>
        <taxon>Pseudomonadati</taxon>
        <taxon>Pseudomonadota</taxon>
        <taxon>Gammaproteobacteria</taxon>
        <taxon>Cellvibrionales</taxon>
        <taxon>Cellvibrionaceae</taxon>
        <taxon>Gilvimarinus</taxon>
    </lineage>
</organism>
<name>A0ABT8TEF7_9GAMM</name>
<keyword evidence="1" id="KW-0732">Signal</keyword>
<accession>A0ABT8TEF7</accession>
<reference evidence="2" key="1">
    <citation type="submission" date="2023-07" db="EMBL/GenBank/DDBJ databases">
        <title>Gilvimarinus algae sp. nov., isolated from the surface of Kelp.</title>
        <authorList>
            <person name="Sun Y.Y."/>
            <person name="Gong Y."/>
            <person name="Du Z.J."/>
        </authorList>
    </citation>
    <scope>NUCLEOTIDE SEQUENCE</scope>
    <source>
        <strain evidence="2">SDUM040014</strain>
    </source>
</reference>